<sequence length="112" mass="11883">MNRSAVAVQIKCPDDQTSELGPASGSADRTGPFASAEPAGLAGTLSSLIEESRERAEKLGRMPDDLLEALISEQAFRLYAPRELGGFEASPADVLTLLEQIARVDGPTAWIL</sequence>
<dbReference type="Proteomes" id="UP001523369">
    <property type="component" value="Unassembled WGS sequence"/>
</dbReference>
<evidence type="ECO:0008006" key="4">
    <source>
        <dbReference type="Google" id="ProtNLM"/>
    </source>
</evidence>
<keyword evidence="3" id="KW-1185">Reference proteome</keyword>
<organism evidence="2 3">
    <name type="scientific">Paractinoplanes aksuensis</name>
    <dbReference type="NCBI Taxonomy" id="2939490"/>
    <lineage>
        <taxon>Bacteria</taxon>
        <taxon>Bacillati</taxon>
        <taxon>Actinomycetota</taxon>
        <taxon>Actinomycetes</taxon>
        <taxon>Micromonosporales</taxon>
        <taxon>Micromonosporaceae</taxon>
        <taxon>Paractinoplanes</taxon>
    </lineage>
</organism>
<comment type="caution">
    <text evidence="2">The sequence shown here is derived from an EMBL/GenBank/DDBJ whole genome shotgun (WGS) entry which is preliminary data.</text>
</comment>
<dbReference type="EMBL" id="JAMYJR010000079">
    <property type="protein sequence ID" value="MCO8278040.1"/>
    <property type="molecule type" value="Genomic_DNA"/>
</dbReference>
<proteinExistence type="predicted"/>
<evidence type="ECO:0000256" key="1">
    <source>
        <dbReference type="SAM" id="MobiDB-lite"/>
    </source>
</evidence>
<evidence type="ECO:0000313" key="3">
    <source>
        <dbReference type="Proteomes" id="UP001523369"/>
    </source>
</evidence>
<feature type="region of interest" description="Disordered" evidence="1">
    <location>
        <begin position="1"/>
        <end position="39"/>
    </location>
</feature>
<gene>
    <name evidence="2" type="ORF">M1L60_46460</name>
</gene>
<evidence type="ECO:0000313" key="2">
    <source>
        <dbReference type="EMBL" id="MCO8278040.1"/>
    </source>
</evidence>
<dbReference type="RefSeq" id="WP_253244039.1">
    <property type="nucleotide sequence ID" value="NZ_JAMYJR010000079.1"/>
</dbReference>
<dbReference type="Gene3D" id="1.10.540.10">
    <property type="entry name" value="Acyl-CoA dehydrogenase/oxidase, N-terminal domain"/>
    <property type="match status" value="1"/>
</dbReference>
<dbReference type="InterPro" id="IPR009100">
    <property type="entry name" value="AcylCoA_DH/oxidase_NM_dom_sf"/>
</dbReference>
<dbReference type="InterPro" id="IPR037069">
    <property type="entry name" value="AcylCoA_DH/ox_N_sf"/>
</dbReference>
<dbReference type="SUPFAM" id="SSF56645">
    <property type="entry name" value="Acyl-CoA dehydrogenase NM domain-like"/>
    <property type="match status" value="1"/>
</dbReference>
<name>A0ABT1E4W5_9ACTN</name>
<accession>A0ABT1E4W5</accession>
<protein>
    <recommendedName>
        <fullName evidence="4">Acyl-CoA dehydrogenase/oxidase N-terminal domain-containing protein</fullName>
    </recommendedName>
</protein>
<reference evidence="2 3" key="1">
    <citation type="submission" date="2022-06" db="EMBL/GenBank/DDBJ databases">
        <title>New Species of the Genus Actinoplanes, ActinopZanes ferrugineus.</title>
        <authorList>
            <person name="Ding P."/>
        </authorList>
    </citation>
    <scope>NUCLEOTIDE SEQUENCE [LARGE SCALE GENOMIC DNA]</scope>
    <source>
        <strain evidence="2 3">TRM88003</strain>
    </source>
</reference>